<dbReference type="InterPro" id="IPR012967">
    <property type="entry name" value="COMT_dimerisation"/>
</dbReference>
<dbReference type="EMBL" id="JAQQWE010000001">
    <property type="protein sequence ID" value="KAK7967832.1"/>
    <property type="molecule type" value="Genomic_DNA"/>
</dbReference>
<comment type="caution">
    <text evidence="6">The sequence shown here is derived from an EMBL/GenBank/DDBJ whole genome shotgun (WGS) entry which is preliminary data.</text>
</comment>
<dbReference type="SUPFAM" id="SSF46785">
    <property type="entry name" value="Winged helix' DNA-binding domain"/>
    <property type="match status" value="1"/>
</dbReference>
<dbReference type="Gene3D" id="1.10.10.10">
    <property type="entry name" value="Winged helix-like DNA-binding domain superfamily/Winged helix DNA-binding domain"/>
    <property type="match status" value="1"/>
</dbReference>
<feature type="domain" description="O-methyltransferase dimerisation" evidence="5">
    <location>
        <begin position="86"/>
        <end position="150"/>
    </location>
</feature>
<evidence type="ECO:0000259" key="4">
    <source>
        <dbReference type="Pfam" id="PF00891"/>
    </source>
</evidence>
<proteinExistence type="predicted"/>
<keyword evidence="1" id="KW-0489">Methyltransferase</keyword>
<evidence type="ECO:0000313" key="6">
    <source>
        <dbReference type="EMBL" id="KAK7967832.1"/>
    </source>
</evidence>
<dbReference type="GeneID" id="92071393"/>
<keyword evidence="2" id="KW-0808">Transferase</keyword>
<dbReference type="Proteomes" id="UP001391051">
    <property type="component" value="Unassembled WGS sequence"/>
</dbReference>
<evidence type="ECO:0000259" key="5">
    <source>
        <dbReference type="Pfam" id="PF08100"/>
    </source>
</evidence>
<evidence type="ECO:0000256" key="3">
    <source>
        <dbReference type="ARBA" id="ARBA00022691"/>
    </source>
</evidence>
<dbReference type="PANTHER" id="PTHR43712:SF12">
    <property type="entry name" value="STERIGMATOCYSTIN 8-O-METHYLTRANSFERASE"/>
    <property type="match status" value="1"/>
</dbReference>
<evidence type="ECO:0000256" key="1">
    <source>
        <dbReference type="ARBA" id="ARBA00022603"/>
    </source>
</evidence>
<name>A0ABR1QZF3_9PEZI</name>
<evidence type="ECO:0000256" key="2">
    <source>
        <dbReference type="ARBA" id="ARBA00022679"/>
    </source>
</evidence>
<dbReference type="Pfam" id="PF00891">
    <property type="entry name" value="Methyltransf_2"/>
    <property type="match status" value="1"/>
</dbReference>
<dbReference type="PROSITE" id="PS51683">
    <property type="entry name" value="SAM_OMT_II"/>
    <property type="match status" value="1"/>
</dbReference>
<dbReference type="Gene3D" id="3.40.50.150">
    <property type="entry name" value="Vaccinia Virus protein VP39"/>
    <property type="match status" value="1"/>
</dbReference>
<dbReference type="InterPro" id="IPR001077">
    <property type="entry name" value="COMT_C"/>
</dbReference>
<keyword evidence="7" id="KW-1185">Reference proteome</keyword>
<dbReference type="InterPro" id="IPR036388">
    <property type="entry name" value="WH-like_DNA-bd_sf"/>
</dbReference>
<dbReference type="RefSeq" id="XP_066707224.1">
    <property type="nucleotide sequence ID" value="XM_066838331.1"/>
</dbReference>
<dbReference type="PANTHER" id="PTHR43712">
    <property type="entry name" value="PUTATIVE (AFU_ORTHOLOGUE AFUA_4G14580)-RELATED"/>
    <property type="match status" value="1"/>
</dbReference>
<keyword evidence="3" id="KW-0949">S-adenosyl-L-methionine</keyword>
<evidence type="ECO:0000313" key="7">
    <source>
        <dbReference type="Proteomes" id="UP001391051"/>
    </source>
</evidence>
<dbReference type="SUPFAM" id="SSF53335">
    <property type="entry name" value="S-adenosyl-L-methionine-dependent methyltransferases"/>
    <property type="match status" value="1"/>
</dbReference>
<organism evidence="6 7">
    <name type="scientific">Apiospora aurea</name>
    <dbReference type="NCBI Taxonomy" id="335848"/>
    <lineage>
        <taxon>Eukaryota</taxon>
        <taxon>Fungi</taxon>
        <taxon>Dikarya</taxon>
        <taxon>Ascomycota</taxon>
        <taxon>Pezizomycotina</taxon>
        <taxon>Sordariomycetes</taxon>
        <taxon>Xylariomycetidae</taxon>
        <taxon>Amphisphaeriales</taxon>
        <taxon>Apiosporaceae</taxon>
        <taxon>Apiospora</taxon>
    </lineage>
</organism>
<dbReference type="InterPro" id="IPR016461">
    <property type="entry name" value="COMT-like"/>
</dbReference>
<feature type="domain" description="O-methyltransferase C-terminal" evidence="4">
    <location>
        <begin position="181"/>
        <end position="373"/>
    </location>
</feature>
<protein>
    <submittedName>
        <fullName evidence="6">Uncharacterized protein</fullName>
    </submittedName>
</protein>
<accession>A0ABR1QZF3</accession>
<gene>
    <name evidence="6" type="ORF">PG986_002109</name>
</gene>
<dbReference type="InterPro" id="IPR036390">
    <property type="entry name" value="WH_DNA-bd_sf"/>
</dbReference>
<dbReference type="Pfam" id="PF08100">
    <property type="entry name" value="Dimerisation"/>
    <property type="match status" value="1"/>
</dbReference>
<reference evidence="6 7" key="1">
    <citation type="submission" date="2023-01" db="EMBL/GenBank/DDBJ databases">
        <title>Analysis of 21 Apiospora genomes using comparative genomics revels a genus with tremendous synthesis potential of carbohydrate active enzymes and secondary metabolites.</title>
        <authorList>
            <person name="Sorensen T."/>
        </authorList>
    </citation>
    <scope>NUCLEOTIDE SEQUENCE [LARGE SCALE GENOMIC DNA]</scope>
    <source>
        <strain evidence="6 7">CBS 24483</strain>
    </source>
</reference>
<sequence length="400" mass="44564">MASPNDTPRIVELAAQVSASVNKFQTLLSDQGLPSPTFDEDSPPSFPDDMYNLRAQILDATTELNEVLTEPLMLIFKFAAISNPISLDTVCRLGILDMVPAGGKLSFAEVAEKTGLSHAEVRRVLRHAIAMRVLQEPEPEMVAHTKVSKFMSLPHIQAWAQFEGKDTWPACARGFALANDGKSVFEVLHADPERAMRFGSGMKSLDHVPGCGDMLVSKAYDWASLGNSYIVHVGGSQGVVAMDLAKHFEQTRFLVQHGPIMIKGAEAPEELNGRVDFMEHELFAPQTVQADVYFFRMAFRNWNDENAVKLLRAQVPALRRGARLLVQDKCMSPPNTAPISEERIQRAIDMSLKTFFNSRDRYLDDWKALLAAADERFVLHKVVQIEGSLLSMLEVHWDVS</sequence>
<dbReference type="InterPro" id="IPR029063">
    <property type="entry name" value="SAM-dependent_MTases_sf"/>
</dbReference>